<gene>
    <name evidence="1" type="ORF">CRENBAI_013261</name>
</gene>
<organism evidence="1 2">
    <name type="scientific">Crenichthys baileyi</name>
    <name type="common">White River springfish</name>
    <dbReference type="NCBI Taxonomy" id="28760"/>
    <lineage>
        <taxon>Eukaryota</taxon>
        <taxon>Metazoa</taxon>
        <taxon>Chordata</taxon>
        <taxon>Craniata</taxon>
        <taxon>Vertebrata</taxon>
        <taxon>Euteleostomi</taxon>
        <taxon>Actinopterygii</taxon>
        <taxon>Neopterygii</taxon>
        <taxon>Teleostei</taxon>
        <taxon>Neoteleostei</taxon>
        <taxon>Acanthomorphata</taxon>
        <taxon>Ovalentaria</taxon>
        <taxon>Atherinomorphae</taxon>
        <taxon>Cyprinodontiformes</taxon>
        <taxon>Goodeidae</taxon>
        <taxon>Crenichthys</taxon>
    </lineage>
</organism>
<dbReference type="PANTHER" id="PTHR14187">
    <property type="entry name" value="ALPHA KINASE/ELONGATION FACTOR 2 KINASE"/>
    <property type="match status" value="1"/>
</dbReference>
<reference evidence="1 2" key="1">
    <citation type="submission" date="2021-06" db="EMBL/GenBank/DDBJ databases">
        <authorList>
            <person name="Palmer J.M."/>
        </authorList>
    </citation>
    <scope>NUCLEOTIDE SEQUENCE [LARGE SCALE GENOMIC DNA]</scope>
    <source>
        <strain evidence="1 2">MEX-2019</strain>
        <tissue evidence="1">Muscle</tissue>
    </source>
</reference>
<dbReference type="AlphaFoldDB" id="A0AAV9S0P2"/>
<protein>
    <recommendedName>
        <fullName evidence="3">Immunoglobulin V-set domain-containing protein</fullName>
    </recommendedName>
</protein>
<dbReference type="PANTHER" id="PTHR14187:SF5">
    <property type="entry name" value="HEAT SHOCK 70 KDA PROTEIN 12A"/>
    <property type="match status" value="1"/>
</dbReference>
<sequence>PLACLVHYPKSHTEHLEQGYNRGDGSFQSNCGAHCEPVYKVEVDPGVESVLLPFKTTVRLPEGVTVKWTNSTGRMVDSQHWRYSNRIKMKRKLKSGDFSLTLKNPTDRDTDIYTVYNYSAIILTKKVLLNVKGTENCFTRVVETASLLGTFLEHRVRLQGSERKSNNAAIDFGSGYSGYAFNVRPREEGGGTQLKRWGDELGLDTPKTPTSILFDEHEKFLKFDYEAKTAYKKMGGEKAEKYYFIEDFKMTK</sequence>
<comment type="caution">
    <text evidence="1">The sequence shown here is derived from an EMBL/GenBank/DDBJ whole genome shotgun (WGS) entry which is preliminary data.</text>
</comment>
<dbReference type="SUPFAM" id="SSF48726">
    <property type="entry name" value="Immunoglobulin"/>
    <property type="match status" value="1"/>
</dbReference>
<dbReference type="Gene3D" id="2.60.40.10">
    <property type="entry name" value="Immunoglobulins"/>
    <property type="match status" value="1"/>
</dbReference>
<proteinExistence type="predicted"/>
<dbReference type="EMBL" id="JAHHUM010001121">
    <property type="protein sequence ID" value="KAK5614791.1"/>
    <property type="molecule type" value="Genomic_DNA"/>
</dbReference>
<name>A0AAV9S0P2_9TELE</name>
<evidence type="ECO:0000313" key="2">
    <source>
        <dbReference type="Proteomes" id="UP001311232"/>
    </source>
</evidence>
<dbReference type="InterPro" id="IPR036179">
    <property type="entry name" value="Ig-like_dom_sf"/>
</dbReference>
<feature type="non-terminal residue" evidence="1">
    <location>
        <position position="1"/>
    </location>
</feature>
<evidence type="ECO:0000313" key="1">
    <source>
        <dbReference type="EMBL" id="KAK5614791.1"/>
    </source>
</evidence>
<keyword evidence="2" id="KW-1185">Reference proteome</keyword>
<evidence type="ECO:0008006" key="3">
    <source>
        <dbReference type="Google" id="ProtNLM"/>
    </source>
</evidence>
<dbReference type="InterPro" id="IPR013783">
    <property type="entry name" value="Ig-like_fold"/>
</dbReference>
<dbReference type="Proteomes" id="UP001311232">
    <property type="component" value="Unassembled WGS sequence"/>
</dbReference>
<accession>A0AAV9S0P2</accession>